<keyword evidence="1" id="KW-1133">Transmembrane helix</keyword>
<sequence>MARLSPTVHNRVFNPPTVLSLLRISCFWVCAATIATVFKHHLKNARNLFRIMEHPRVESLRVAHIEKAKKKQMKSALTDAKSQGMTQSLVEKHVVKEGSACDRWDFFKVVYYGGSDAEGAIRGSGSLFGLYLGGFFGEQRLGRLGFLV</sequence>
<keyword evidence="3" id="KW-1185">Reference proteome</keyword>
<dbReference type="PANTHER" id="PTHR35702:SF1">
    <property type="entry name" value="EXPRESSED PROTEIN"/>
    <property type="match status" value="1"/>
</dbReference>
<evidence type="ECO:0000313" key="2">
    <source>
        <dbReference type="EMBL" id="RYR49506.1"/>
    </source>
</evidence>
<feature type="transmembrane region" description="Helical" evidence="1">
    <location>
        <begin position="20"/>
        <end position="38"/>
    </location>
</feature>
<keyword evidence="1" id="KW-0472">Membrane</keyword>
<proteinExistence type="predicted"/>
<dbReference type="PANTHER" id="PTHR35702">
    <property type="entry name" value="EXPRESSED PROTEIN"/>
    <property type="match status" value="1"/>
</dbReference>
<comment type="caution">
    <text evidence="2">The sequence shown here is derived from an EMBL/GenBank/DDBJ whole genome shotgun (WGS) entry which is preliminary data.</text>
</comment>
<dbReference type="Proteomes" id="UP000289738">
    <property type="component" value="Chromosome A07"/>
</dbReference>
<dbReference type="AlphaFoldDB" id="A0A445CF10"/>
<protein>
    <submittedName>
        <fullName evidence="2">Uncharacterized protein</fullName>
    </submittedName>
</protein>
<gene>
    <name evidence="2" type="ORF">Ahy_A07g036014</name>
</gene>
<keyword evidence="1" id="KW-0812">Transmembrane</keyword>
<dbReference type="STRING" id="3818.A0A445CF10"/>
<dbReference type="EMBL" id="SDMP01000007">
    <property type="protein sequence ID" value="RYR49506.1"/>
    <property type="molecule type" value="Genomic_DNA"/>
</dbReference>
<reference evidence="2 3" key="1">
    <citation type="submission" date="2019-01" db="EMBL/GenBank/DDBJ databases">
        <title>Sequencing of cultivated peanut Arachis hypogaea provides insights into genome evolution and oil improvement.</title>
        <authorList>
            <person name="Chen X."/>
        </authorList>
    </citation>
    <scope>NUCLEOTIDE SEQUENCE [LARGE SCALE GENOMIC DNA]</scope>
    <source>
        <strain evidence="3">cv. Fuhuasheng</strain>
        <tissue evidence="2">Leaves</tissue>
    </source>
</reference>
<evidence type="ECO:0000256" key="1">
    <source>
        <dbReference type="SAM" id="Phobius"/>
    </source>
</evidence>
<organism evidence="2 3">
    <name type="scientific">Arachis hypogaea</name>
    <name type="common">Peanut</name>
    <dbReference type="NCBI Taxonomy" id="3818"/>
    <lineage>
        <taxon>Eukaryota</taxon>
        <taxon>Viridiplantae</taxon>
        <taxon>Streptophyta</taxon>
        <taxon>Embryophyta</taxon>
        <taxon>Tracheophyta</taxon>
        <taxon>Spermatophyta</taxon>
        <taxon>Magnoliopsida</taxon>
        <taxon>eudicotyledons</taxon>
        <taxon>Gunneridae</taxon>
        <taxon>Pentapetalae</taxon>
        <taxon>rosids</taxon>
        <taxon>fabids</taxon>
        <taxon>Fabales</taxon>
        <taxon>Fabaceae</taxon>
        <taxon>Papilionoideae</taxon>
        <taxon>50 kb inversion clade</taxon>
        <taxon>dalbergioids sensu lato</taxon>
        <taxon>Dalbergieae</taxon>
        <taxon>Pterocarpus clade</taxon>
        <taxon>Arachis</taxon>
    </lineage>
</organism>
<evidence type="ECO:0000313" key="3">
    <source>
        <dbReference type="Proteomes" id="UP000289738"/>
    </source>
</evidence>
<name>A0A445CF10_ARAHY</name>
<accession>A0A445CF10</accession>